<name>A0AAE5LN33_CLOBE</name>
<dbReference type="RefSeq" id="WP_077855642.1">
    <property type="nucleotide sequence ID" value="NZ_JABTDW010000001.1"/>
</dbReference>
<dbReference type="EMBL" id="JABTDW010000001">
    <property type="protein sequence ID" value="NSB12112.1"/>
    <property type="molecule type" value="Genomic_DNA"/>
</dbReference>
<evidence type="ECO:0000313" key="1">
    <source>
        <dbReference type="EMBL" id="NSB12112.1"/>
    </source>
</evidence>
<dbReference type="AlphaFoldDB" id="A0AAE5LN33"/>
<sequence length="150" mass="17646">MRDWNDLKELKDIDFYINTILYHNHKMLDLKKYISNSDIDDIDLDLGNGTITDTMIMLKYISSEKDCCKKAYVLQSILDKVQDMYFDTLKEVEKKKPTVKRLGKYIVVTGLDVSDEVEFAKVMNDTFMNSDDYELRVLAGEWIFKNIFSK</sequence>
<proteinExistence type="predicted"/>
<evidence type="ECO:0000313" key="2">
    <source>
        <dbReference type="Proteomes" id="UP000822184"/>
    </source>
</evidence>
<accession>A0AAE5LN33</accession>
<comment type="caution">
    <text evidence="1">The sequence shown here is derived from an EMBL/GenBank/DDBJ whole genome shotgun (WGS) entry which is preliminary data.</text>
</comment>
<gene>
    <name evidence="1" type="ORF">BCD95_000371</name>
</gene>
<dbReference type="Proteomes" id="UP000822184">
    <property type="component" value="Unassembled WGS sequence"/>
</dbReference>
<protein>
    <submittedName>
        <fullName evidence="1">Uncharacterized protein</fullName>
    </submittedName>
</protein>
<organism evidence="1 2">
    <name type="scientific">Clostridium beijerinckii</name>
    <name type="common">Clostridium MP</name>
    <dbReference type="NCBI Taxonomy" id="1520"/>
    <lineage>
        <taxon>Bacteria</taxon>
        <taxon>Bacillati</taxon>
        <taxon>Bacillota</taxon>
        <taxon>Clostridia</taxon>
        <taxon>Eubacteriales</taxon>
        <taxon>Clostridiaceae</taxon>
        <taxon>Clostridium</taxon>
    </lineage>
</organism>
<reference evidence="1" key="1">
    <citation type="submission" date="2020-06" db="EMBL/GenBank/DDBJ databases">
        <title>Genomic insights into acetone-butanol-ethanol (ABE) fermentation by sequencing solventogenic clostridia strains.</title>
        <authorList>
            <person name="Brown S."/>
        </authorList>
    </citation>
    <scope>NUCLEOTIDE SEQUENCE</scope>
    <source>
        <strain evidence="1">DJ123</strain>
    </source>
</reference>